<dbReference type="EMBL" id="LR796947">
    <property type="protein sequence ID" value="CAB4177272.1"/>
    <property type="molecule type" value="Genomic_DNA"/>
</dbReference>
<name>A0A6J5Q1H8_9CAUD</name>
<evidence type="ECO:0000313" key="1">
    <source>
        <dbReference type="EMBL" id="CAB4177272.1"/>
    </source>
</evidence>
<reference evidence="1" key="1">
    <citation type="submission" date="2020-05" db="EMBL/GenBank/DDBJ databases">
        <authorList>
            <person name="Chiriac C."/>
            <person name="Salcher M."/>
            <person name="Ghai R."/>
            <person name="Kavagutti S V."/>
        </authorList>
    </citation>
    <scope>NUCLEOTIDE SEQUENCE</scope>
</reference>
<sequence>MSGDTFREQLDKAVELLAKEDPDGGNQICTNWILITEWADFEGTRYLQTKVSDSMTPWLAYGMISSAEEYNYDFDKQEEEEFDGEDED</sequence>
<proteinExistence type="predicted"/>
<protein>
    <submittedName>
        <fullName evidence="1">Uncharacterized protein</fullName>
    </submittedName>
</protein>
<accession>A0A6J5Q1H8</accession>
<gene>
    <name evidence="1" type="ORF">UFOVP999_17</name>
</gene>
<organism evidence="1">
    <name type="scientific">uncultured Caudovirales phage</name>
    <dbReference type="NCBI Taxonomy" id="2100421"/>
    <lineage>
        <taxon>Viruses</taxon>
        <taxon>Duplodnaviria</taxon>
        <taxon>Heunggongvirae</taxon>
        <taxon>Uroviricota</taxon>
        <taxon>Caudoviricetes</taxon>
        <taxon>Peduoviridae</taxon>
        <taxon>Maltschvirus</taxon>
        <taxon>Maltschvirus maltsch</taxon>
    </lineage>
</organism>